<comment type="cofactor">
    <cofactor evidence="1">
        <name>Ca(2+)</name>
        <dbReference type="ChEBI" id="CHEBI:29108"/>
    </cofactor>
</comment>
<evidence type="ECO:0000313" key="9">
    <source>
        <dbReference type="Proteomes" id="UP001176806"/>
    </source>
</evidence>
<dbReference type="InterPro" id="IPR014718">
    <property type="entry name" value="GH-type_carb-bd"/>
</dbReference>
<sequence length="641" mass="73027">MLKKDTIKRFKVKYSLLFINIFLIFSACAKDNSNFVVNSPDGKLTVEITNKNGYITYALFKNGKALINASKVSILPNTKSRIKRSSLNSENKTWKPVWGQFSEIKNHYNELVLDVDLEGAKTKLFVRVYEDGIGLRYKIEKYKEGTEADFYCEYNLSSSDLFYSPNKENEPLGPLSMNHLLAAKKERKLVMPIVVEKSQTSHLSLLESDLYSAPEFGVINFNINRVQKRLESSNKATLNGKPITTPWRVVLINENIGDLVTNTVPLNLATPSQIDDPTWIRPGKMLWDWRVHGYKTADGFTYGINTESYIRFIDFAAEKGIEYFLIDDHWFTKVTTGHFEITEKLDLEKVSSYAKEKGVKLMLYYDRKKGLFGDENLYAYFESLGMSGIKYGFMGAKVSFTSDAIQQSSKNHLLVNFHDNPVPFTGIERTFPNAITKEYCHAQQDARKAFTPRTFIKMALINAIQGPLDMNNGNFDLEGINSGLRKKGPRRPNTYFSTVVSEVARSLIIYSGVICLPDAPEAYEKKADLFEFIQKLPVGKWDESKVLDSKMSTYISTARRYGETWFVGSVTNEDARVLDIELSFLEENKSYLVTYYEDTKETHGIKSPETYQIRTEKIKKGAVVKAKMAAGGGHCMWIRPE</sequence>
<dbReference type="GO" id="GO:0016787">
    <property type="term" value="F:hydrolase activity"/>
    <property type="evidence" value="ECO:0007669"/>
    <property type="project" value="UniProtKB-KW"/>
</dbReference>
<keyword evidence="8" id="KW-0378">Hydrolase</keyword>
<organism evidence="8 9">
    <name type="scientific">Flavivirga jejuensis</name>
    <dbReference type="NCBI Taxonomy" id="870487"/>
    <lineage>
        <taxon>Bacteria</taxon>
        <taxon>Pseudomonadati</taxon>
        <taxon>Bacteroidota</taxon>
        <taxon>Flavobacteriia</taxon>
        <taxon>Flavobacteriales</taxon>
        <taxon>Flavobacteriaceae</taxon>
        <taxon>Flavivirga</taxon>
    </lineage>
</organism>
<gene>
    <name evidence="8" type="ORF">Q4Q40_06445</name>
</gene>
<evidence type="ECO:0000259" key="5">
    <source>
        <dbReference type="Pfam" id="PF10566"/>
    </source>
</evidence>
<dbReference type="EMBL" id="JAUOEL010000002">
    <property type="protein sequence ID" value="MDO5973819.1"/>
    <property type="molecule type" value="Genomic_DNA"/>
</dbReference>
<evidence type="ECO:0000256" key="4">
    <source>
        <dbReference type="SAM" id="SignalP"/>
    </source>
</evidence>
<name>A0ABT8WKZ0_9FLAO</name>
<evidence type="ECO:0000313" key="8">
    <source>
        <dbReference type="EMBL" id="MDO5973819.1"/>
    </source>
</evidence>
<dbReference type="PROSITE" id="PS51257">
    <property type="entry name" value="PROKAR_LIPOPROTEIN"/>
    <property type="match status" value="1"/>
</dbReference>
<evidence type="ECO:0000256" key="1">
    <source>
        <dbReference type="ARBA" id="ARBA00001913"/>
    </source>
</evidence>
<feature type="domain" description="Glycosyl-hydrolase 97 N-terminal" evidence="6">
    <location>
        <begin position="37"/>
        <end position="271"/>
    </location>
</feature>
<keyword evidence="9" id="KW-1185">Reference proteome</keyword>
<dbReference type="Pfam" id="PF14509">
    <property type="entry name" value="GH97_C"/>
    <property type="match status" value="1"/>
</dbReference>
<dbReference type="Pfam" id="PF14508">
    <property type="entry name" value="GH97_N"/>
    <property type="match status" value="1"/>
</dbReference>
<comment type="subunit">
    <text evidence="2">Monomer.</text>
</comment>
<dbReference type="InterPro" id="IPR052720">
    <property type="entry name" value="Glycosyl_hydrolase_97"/>
</dbReference>
<comment type="caution">
    <text evidence="8">The sequence shown here is derived from an EMBL/GenBank/DDBJ whole genome shotgun (WGS) entry which is preliminary data.</text>
</comment>
<dbReference type="InterPro" id="IPR017853">
    <property type="entry name" value="GH"/>
</dbReference>
<dbReference type="Gene3D" id="3.20.20.70">
    <property type="entry name" value="Aldolase class I"/>
    <property type="match status" value="1"/>
</dbReference>
<accession>A0ABT8WKZ0</accession>
<evidence type="ECO:0000259" key="6">
    <source>
        <dbReference type="Pfam" id="PF14508"/>
    </source>
</evidence>
<feature type="chain" id="PRO_5045290446" evidence="4">
    <location>
        <begin position="30"/>
        <end position="641"/>
    </location>
</feature>
<evidence type="ECO:0000256" key="3">
    <source>
        <dbReference type="ARBA" id="ARBA00022837"/>
    </source>
</evidence>
<feature type="signal peptide" evidence="4">
    <location>
        <begin position="1"/>
        <end position="29"/>
    </location>
</feature>
<dbReference type="Pfam" id="PF10566">
    <property type="entry name" value="Glyco_hydro_97"/>
    <property type="match status" value="1"/>
</dbReference>
<reference evidence="8" key="1">
    <citation type="submission" date="2023-07" db="EMBL/GenBank/DDBJ databases">
        <title>Two novel species in the genus Flavivirga.</title>
        <authorList>
            <person name="Kwon K."/>
        </authorList>
    </citation>
    <scope>NUCLEOTIDE SEQUENCE</scope>
    <source>
        <strain evidence="8">KACC 14158</strain>
    </source>
</reference>
<dbReference type="InterPro" id="IPR029483">
    <property type="entry name" value="GH97_C"/>
</dbReference>
<keyword evidence="3" id="KW-0106">Calcium</keyword>
<dbReference type="Gene3D" id="2.70.98.10">
    <property type="match status" value="1"/>
</dbReference>
<dbReference type="Proteomes" id="UP001176806">
    <property type="component" value="Unassembled WGS sequence"/>
</dbReference>
<dbReference type="InterPro" id="IPR013785">
    <property type="entry name" value="Aldolase_TIM"/>
</dbReference>
<feature type="domain" description="Glycosyl-hydrolase 97 catalytic" evidence="5">
    <location>
        <begin position="292"/>
        <end position="438"/>
    </location>
</feature>
<dbReference type="RefSeq" id="WP_303300965.1">
    <property type="nucleotide sequence ID" value="NZ_BAABDA010000051.1"/>
</dbReference>
<dbReference type="PANTHER" id="PTHR35803">
    <property type="entry name" value="GLUCAN 1,4-ALPHA-GLUCOSIDASE SUSB-RELATED"/>
    <property type="match status" value="1"/>
</dbReference>
<dbReference type="InterPro" id="IPR019563">
    <property type="entry name" value="GH97_catalytic"/>
</dbReference>
<dbReference type="InterPro" id="IPR029486">
    <property type="entry name" value="GH97_N"/>
</dbReference>
<evidence type="ECO:0000256" key="2">
    <source>
        <dbReference type="ARBA" id="ARBA00011245"/>
    </source>
</evidence>
<evidence type="ECO:0000259" key="7">
    <source>
        <dbReference type="Pfam" id="PF14509"/>
    </source>
</evidence>
<dbReference type="SUPFAM" id="SSF51445">
    <property type="entry name" value="(Trans)glycosidases"/>
    <property type="match status" value="1"/>
</dbReference>
<feature type="domain" description="Glycosyl-hydrolase 97 C-terminal oligomerisation" evidence="7">
    <location>
        <begin position="540"/>
        <end position="638"/>
    </location>
</feature>
<protein>
    <submittedName>
        <fullName evidence="8">Glycoside hydrolase family 97 catalytic domain-containing protein</fullName>
    </submittedName>
</protein>
<keyword evidence="4" id="KW-0732">Signal</keyword>
<proteinExistence type="predicted"/>